<dbReference type="SUPFAM" id="SSF56300">
    <property type="entry name" value="Metallo-dependent phosphatases"/>
    <property type="match status" value="1"/>
</dbReference>
<dbReference type="AlphaFoldDB" id="A0A645H1N8"/>
<accession>A0A645H1N8</accession>
<protein>
    <recommendedName>
        <fullName evidence="2">Calcineurin-like phosphoesterase domain-containing protein</fullName>
    </recommendedName>
</protein>
<dbReference type="EMBL" id="VSSQ01084390">
    <property type="protein sequence ID" value="MPN32396.1"/>
    <property type="molecule type" value="Genomic_DNA"/>
</dbReference>
<proteinExistence type="predicted"/>
<reference evidence="1" key="1">
    <citation type="submission" date="2019-08" db="EMBL/GenBank/DDBJ databases">
        <authorList>
            <person name="Kucharzyk K."/>
            <person name="Murdoch R.W."/>
            <person name="Higgins S."/>
            <person name="Loffler F."/>
        </authorList>
    </citation>
    <scope>NUCLEOTIDE SEQUENCE</scope>
</reference>
<gene>
    <name evidence="1" type="ORF">SDC9_179874</name>
</gene>
<organism evidence="1">
    <name type="scientific">bioreactor metagenome</name>
    <dbReference type="NCBI Taxonomy" id="1076179"/>
    <lineage>
        <taxon>unclassified sequences</taxon>
        <taxon>metagenomes</taxon>
        <taxon>ecological metagenomes</taxon>
    </lineage>
</organism>
<sequence>MYKYTDLAKLPQGLIDSIRNNIDVYYNGVIHLDNTDLVLSTLWSKIPQEDAYITERGVSDFHRILYNGELLTWNKFNEEHEKCVSFIKQSVENSTAKQRIVVTHHVPSFQLSSSDFAGSRINGAFTVELEGYIMTSHISYWIYGHSHRNINKQIGKTQCLSNQLGYVSHNEHTSFDRGKTINI</sequence>
<dbReference type="PANTHER" id="PTHR37844:SF1">
    <property type="entry name" value="CALCINEURIN-LIKE PHOSPHOESTERASE DOMAIN-CONTAINING PROTEIN"/>
    <property type="match status" value="1"/>
</dbReference>
<name>A0A645H1N8_9ZZZZ</name>
<comment type="caution">
    <text evidence="1">The sequence shown here is derived from an EMBL/GenBank/DDBJ whole genome shotgun (WGS) entry which is preliminary data.</text>
</comment>
<evidence type="ECO:0008006" key="2">
    <source>
        <dbReference type="Google" id="ProtNLM"/>
    </source>
</evidence>
<evidence type="ECO:0000313" key="1">
    <source>
        <dbReference type="EMBL" id="MPN32396.1"/>
    </source>
</evidence>
<dbReference type="InterPro" id="IPR029052">
    <property type="entry name" value="Metallo-depent_PP-like"/>
</dbReference>
<dbReference type="PANTHER" id="PTHR37844">
    <property type="entry name" value="SER/THR PROTEIN PHOSPHATASE SUPERFAMILY (AFU_ORTHOLOGUE AFUA_1G14840)"/>
    <property type="match status" value="1"/>
</dbReference>